<feature type="compositionally biased region" description="Pro residues" evidence="1">
    <location>
        <begin position="1"/>
        <end position="14"/>
    </location>
</feature>
<dbReference type="EMBL" id="SWLB01000016">
    <property type="protein sequence ID" value="KAF3327912.1"/>
    <property type="molecule type" value="Genomic_DNA"/>
</dbReference>
<accession>A0A833V7S9</accession>
<feature type="compositionally biased region" description="Acidic residues" evidence="1">
    <location>
        <begin position="36"/>
        <end position="45"/>
    </location>
</feature>
<keyword evidence="3" id="KW-1185">Reference proteome</keyword>
<feature type="region of interest" description="Disordered" evidence="1">
    <location>
        <begin position="1"/>
        <end position="77"/>
    </location>
</feature>
<organism evidence="2 3">
    <name type="scientific">Carex littledalei</name>
    <dbReference type="NCBI Taxonomy" id="544730"/>
    <lineage>
        <taxon>Eukaryota</taxon>
        <taxon>Viridiplantae</taxon>
        <taxon>Streptophyta</taxon>
        <taxon>Embryophyta</taxon>
        <taxon>Tracheophyta</taxon>
        <taxon>Spermatophyta</taxon>
        <taxon>Magnoliopsida</taxon>
        <taxon>Liliopsida</taxon>
        <taxon>Poales</taxon>
        <taxon>Cyperaceae</taxon>
        <taxon>Cyperoideae</taxon>
        <taxon>Cariceae</taxon>
        <taxon>Carex</taxon>
        <taxon>Carex subgen. Euthyceras</taxon>
    </lineage>
</organism>
<dbReference type="Proteomes" id="UP000623129">
    <property type="component" value="Unassembled WGS sequence"/>
</dbReference>
<sequence>MTNPNPNPTPPPSSPLQSKEQIGVETGTAPAQVGGDAEDGEEVAGEVEKRLVTGAEADQKMEDVGAGDGGGPRTSPATVFRIRLKQPPSSLRHKMRVPELCRNFSAVAWCGKLNAIACASETCARIPSANTSSPFWIPIHIMNPERPTECAVFNVRADSPRDFVQFIEWSPWSCPRALLVANFHGRITIWTQPTQGPVNVVHDASTWLCEHEWRQDLAVVTKWLSGMSPYRWLPSNSSSSSNQKVFEERFLQQSQTSVKWPNILCICSVFSSGSVQLHWAQWPPQNGAHARWFSTSKGLLGAGPSGIMAADAIITESGSLHVAGVPLVNPSTVVVWEVMPGPGNGFQV</sequence>
<evidence type="ECO:0000256" key="1">
    <source>
        <dbReference type="SAM" id="MobiDB-lite"/>
    </source>
</evidence>
<dbReference type="PANTHER" id="PTHR35130:SF1">
    <property type="entry name" value="MEDIATOR OF RNA POLYMERASE II TRANSCRIPTION SUBUNIT 16"/>
    <property type="match status" value="1"/>
</dbReference>
<dbReference type="AlphaFoldDB" id="A0A833V7S9"/>
<dbReference type="OrthoDB" id="2020837at2759"/>
<evidence type="ECO:0000313" key="2">
    <source>
        <dbReference type="EMBL" id="KAF3327912.1"/>
    </source>
</evidence>
<feature type="compositionally biased region" description="Basic and acidic residues" evidence="1">
    <location>
        <begin position="46"/>
        <end position="63"/>
    </location>
</feature>
<name>A0A833V7S9_9POAL</name>
<comment type="caution">
    <text evidence="2">The sequence shown here is derived from an EMBL/GenBank/DDBJ whole genome shotgun (WGS) entry which is preliminary data.</text>
</comment>
<protein>
    <submittedName>
        <fullName evidence="2">Mediator of RNA polymerase II transcription subunit 16</fullName>
    </submittedName>
</protein>
<dbReference type="GO" id="GO:0016592">
    <property type="term" value="C:mediator complex"/>
    <property type="evidence" value="ECO:0007669"/>
    <property type="project" value="InterPro"/>
</dbReference>
<dbReference type="PANTHER" id="PTHR35130">
    <property type="entry name" value="MEDIATOR OF RNA POLYMERASE II TRANSCRIPTION SUBUNIT 16"/>
    <property type="match status" value="1"/>
</dbReference>
<dbReference type="GO" id="GO:0006355">
    <property type="term" value="P:regulation of DNA-templated transcription"/>
    <property type="evidence" value="ECO:0007669"/>
    <property type="project" value="InterPro"/>
</dbReference>
<reference evidence="2" key="1">
    <citation type="submission" date="2020-01" db="EMBL/GenBank/DDBJ databases">
        <title>Genome sequence of Kobresia littledalei, the first chromosome-level genome in the family Cyperaceae.</title>
        <authorList>
            <person name="Qu G."/>
        </authorList>
    </citation>
    <scope>NUCLEOTIDE SEQUENCE</scope>
    <source>
        <strain evidence="2">C.B.Clarke</strain>
        <tissue evidence="2">Leaf</tissue>
    </source>
</reference>
<evidence type="ECO:0000313" key="3">
    <source>
        <dbReference type="Proteomes" id="UP000623129"/>
    </source>
</evidence>
<proteinExistence type="predicted"/>
<gene>
    <name evidence="2" type="ORF">FCM35_KLT06518</name>
</gene>
<dbReference type="InterPro" id="IPR038836">
    <property type="entry name" value="MED16"/>
</dbReference>